<dbReference type="PANTHER" id="PTHR43537">
    <property type="entry name" value="TRANSCRIPTIONAL REGULATOR, GNTR FAMILY"/>
    <property type="match status" value="1"/>
</dbReference>
<dbReference type="SUPFAM" id="SSF46785">
    <property type="entry name" value="Winged helix' DNA-binding domain"/>
    <property type="match status" value="1"/>
</dbReference>
<name>A0A9X2PFR2_9HYPH</name>
<keyword evidence="6" id="KW-1185">Reference proteome</keyword>
<dbReference type="InterPro" id="IPR036390">
    <property type="entry name" value="WH_DNA-bd_sf"/>
</dbReference>
<dbReference type="PRINTS" id="PR00035">
    <property type="entry name" value="HTHGNTR"/>
</dbReference>
<dbReference type="Pfam" id="PF07729">
    <property type="entry name" value="FCD"/>
    <property type="match status" value="1"/>
</dbReference>
<accession>A0A9X2PFR2</accession>
<evidence type="ECO:0000313" key="6">
    <source>
        <dbReference type="Proteomes" id="UP001151088"/>
    </source>
</evidence>
<dbReference type="InterPro" id="IPR036388">
    <property type="entry name" value="WH-like_DNA-bd_sf"/>
</dbReference>
<sequence length="232" mass="26185">MKVRSVDIGQMASASEVIFEALREAIVKGDLTEGEALRQDRIARMFNVSRIPVREALTRLEEQGLVSTQRYRGAVVTTLSTEEVSEIFEYRALLEPEMLKASVPRMTDEALRRARQIAAAFASEPDSVHWGELNRDFHYALYEAANRPYFLQAINAALDRVDRYSRIQLVMTDGMERARREHEAILAACEARDATRAAELTREHIRGAGRSLVDFLVRSRAERDGTASRASA</sequence>
<dbReference type="Gene3D" id="1.20.120.530">
    <property type="entry name" value="GntR ligand-binding domain-like"/>
    <property type="match status" value="1"/>
</dbReference>
<protein>
    <submittedName>
        <fullName evidence="5">GntR family transcriptional regulator</fullName>
    </submittedName>
</protein>
<evidence type="ECO:0000256" key="2">
    <source>
        <dbReference type="ARBA" id="ARBA00023125"/>
    </source>
</evidence>
<dbReference type="CDD" id="cd07377">
    <property type="entry name" value="WHTH_GntR"/>
    <property type="match status" value="1"/>
</dbReference>
<dbReference type="SUPFAM" id="SSF48008">
    <property type="entry name" value="GntR ligand-binding domain-like"/>
    <property type="match status" value="1"/>
</dbReference>
<reference evidence="5" key="1">
    <citation type="submission" date="2022-08" db="EMBL/GenBank/DDBJ databases">
        <authorList>
            <person name="Li F."/>
        </authorList>
    </citation>
    <scope>NUCLEOTIDE SEQUENCE</scope>
    <source>
        <strain evidence="5">MQZ15Z-1</strain>
    </source>
</reference>
<keyword evidence="1" id="KW-0805">Transcription regulation</keyword>
<dbReference type="InterPro" id="IPR000524">
    <property type="entry name" value="Tscrpt_reg_HTH_GntR"/>
</dbReference>
<dbReference type="PROSITE" id="PS50949">
    <property type="entry name" value="HTH_GNTR"/>
    <property type="match status" value="1"/>
</dbReference>
<evidence type="ECO:0000259" key="4">
    <source>
        <dbReference type="PROSITE" id="PS50949"/>
    </source>
</evidence>
<dbReference type="Pfam" id="PF00392">
    <property type="entry name" value="GntR"/>
    <property type="match status" value="1"/>
</dbReference>
<keyword evidence="3" id="KW-0804">Transcription</keyword>
<dbReference type="Gene3D" id="1.10.10.10">
    <property type="entry name" value="Winged helix-like DNA-binding domain superfamily/Winged helix DNA-binding domain"/>
    <property type="match status" value="1"/>
</dbReference>
<dbReference type="AlphaFoldDB" id="A0A9X2PFR2"/>
<dbReference type="RefSeq" id="WP_258732224.1">
    <property type="nucleotide sequence ID" value="NZ_JANTHZ010000002.1"/>
</dbReference>
<dbReference type="Proteomes" id="UP001151088">
    <property type="component" value="Unassembled WGS sequence"/>
</dbReference>
<dbReference type="GO" id="GO:0003700">
    <property type="term" value="F:DNA-binding transcription factor activity"/>
    <property type="evidence" value="ECO:0007669"/>
    <property type="project" value="InterPro"/>
</dbReference>
<evidence type="ECO:0000256" key="3">
    <source>
        <dbReference type="ARBA" id="ARBA00023163"/>
    </source>
</evidence>
<evidence type="ECO:0000313" key="5">
    <source>
        <dbReference type="EMBL" id="MCS0495180.1"/>
    </source>
</evidence>
<comment type="caution">
    <text evidence="5">The sequence shown here is derived from an EMBL/GenBank/DDBJ whole genome shotgun (WGS) entry which is preliminary data.</text>
</comment>
<dbReference type="GO" id="GO:0003677">
    <property type="term" value="F:DNA binding"/>
    <property type="evidence" value="ECO:0007669"/>
    <property type="project" value="UniProtKB-KW"/>
</dbReference>
<evidence type="ECO:0000256" key="1">
    <source>
        <dbReference type="ARBA" id="ARBA00023015"/>
    </source>
</evidence>
<gene>
    <name evidence="5" type="ORF">NVS89_08730</name>
</gene>
<dbReference type="SMART" id="SM00345">
    <property type="entry name" value="HTH_GNTR"/>
    <property type="match status" value="1"/>
</dbReference>
<proteinExistence type="predicted"/>
<keyword evidence="2" id="KW-0238">DNA-binding</keyword>
<dbReference type="InterPro" id="IPR011711">
    <property type="entry name" value="GntR_C"/>
</dbReference>
<feature type="domain" description="HTH gntR-type" evidence="4">
    <location>
        <begin position="12"/>
        <end position="79"/>
    </location>
</feature>
<dbReference type="InterPro" id="IPR008920">
    <property type="entry name" value="TF_FadR/GntR_C"/>
</dbReference>
<dbReference type="PANTHER" id="PTHR43537:SF41">
    <property type="entry name" value="TRANSCRIPTIONAL REGULATORY PROTEIN"/>
    <property type="match status" value="1"/>
</dbReference>
<dbReference type="SMART" id="SM00895">
    <property type="entry name" value="FCD"/>
    <property type="match status" value="1"/>
</dbReference>
<organism evidence="5 6">
    <name type="scientific">Ancylobacter mangrovi</name>
    <dbReference type="NCBI Taxonomy" id="2972472"/>
    <lineage>
        <taxon>Bacteria</taxon>
        <taxon>Pseudomonadati</taxon>
        <taxon>Pseudomonadota</taxon>
        <taxon>Alphaproteobacteria</taxon>
        <taxon>Hyphomicrobiales</taxon>
        <taxon>Xanthobacteraceae</taxon>
        <taxon>Ancylobacter</taxon>
    </lineage>
</organism>
<dbReference type="EMBL" id="JANTHZ010000002">
    <property type="protein sequence ID" value="MCS0495180.1"/>
    <property type="molecule type" value="Genomic_DNA"/>
</dbReference>